<dbReference type="HOGENOM" id="CLU_1359028_0_0_9"/>
<feature type="transmembrane region" description="Helical" evidence="2">
    <location>
        <begin position="12"/>
        <end position="30"/>
    </location>
</feature>
<dbReference type="Proteomes" id="UP000000486">
    <property type="component" value="Chromosome"/>
</dbReference>
<evidence type="ECO:0000313" key="4">
    <source>
        <dbReference type="Proteomes" id="UP000000486"/>
    </source>
</evidence>
<feature type="coiled-coil region" evidence="1">
    <location>
        <begin position="118"/>
        <end position="145"/>
    </location>
</feature>
<name>A0A0E0V0G7_LISMM</name>
<keyword evidence="2" id="KW-0472">Membrane</keyword>
<organism evidence="3 4">
    <name type="scientific">Listeria monocytogenes serotype 4a (strain M7)</name>
    <dbReference type="NCBI Taxonomy" id="1030009"/>
    <lineage>
        <taxon>Bacteria</taxon>
        <taxon>Bacillati</taxon>
        <taxon>Bacillota</taxon>
        <taxon>Bacilli</taxon>
        <taxon>Bacillales</taxon>
        <taxon>Listeriaceae</taxon>
        <taxon>Listeria</taxon>
    </lineage>
</organism>
<evidence type="ECO:0000256" key="1">
    <source>
        <dbReference type="SAM" id="Coils"/>
    </source>
</evidence>
<proteinExistence type="predicted"/>
<keyword evidence="2" id="KW-1133">Transmembrane helix</keyword>
<dbReference type="PATRIC" id="fig|1030009.3.peg.2694"/>
<dbReference type="AlphaFoldDB" id="A0A0E0V0G7"/>
<reference evidence="3 4" key="1">
    <citation type="journal article" date="2011" name="J. Bacteriol.">
        <title>Genome sequence of the nonpathogenic Listeria monocytogenes serovar 4a strain M7.</title>
        <authorList>
            <person name="Chen J."/>
            <person name="Xia Y."/>
            <person name="Cheng C."/>
            <person name="Fang C."/>
            <person name="Shan Y."/>
            <person name="Jin G."/>
            <person name="Fang W."/>
        </authorList>
    </citation>
    <scope>NUCLEOTIDE SEQUENCE [LARGE SCALE GENOMIC DNA]</scope>
    <source>
        <strain evidence="3 4">M7</strain>
    </source>
</reference>
<dbReference type="RefSeq" id="WP_012582372.1">
    <property type="nucleotide sequence ID" value="NC_017537.1"/>
</dbReference>
<accession>A0A0E0V0G7</accession>
<keyword evidence="2" id="KW-0812">Transmembrane</keyword>
<keyword evidence="1" id="KW-0175">Coiled coil</keyword>
<evidence type="ECO:0000256" key="2">
    <source>
        <dbReference type="SAM" id="Phobius"/>
    </source>
</evidence>
<gene>
    <name evidence="3" type="ordered locus">LMM7_2705</name>
</gene>
<protein>
    <submittedName>
        <fullName evidence="3">Gp15</fullName>
    </submittedName>
</protein>
<dbReference type="KEGG" id="lmq:LMM7_2705"/>
<dbReference type="EMBL" id="CP002816">
    <property type="protein sequence ID" value="AEH93710.1"/>
    <property type="molecule type" value="Genomic_DNA"/>
</dbReference>
<evidence type="ECO:0000313" key="3">
    <source>
        <dbReference type="EMBL" id="AEH93710.1"/>
    </source>
</evidence>
<sequence length="201" mass="23633">MSKYSYLLKKWWFWVIFLLVIIGIVSLFWYTQVYTSEWGKGLSKEDKEVLEKANKSTNEFNKFAKEANSGIKSFNNDVTIDPQIVINPFTKMGDNITERSDDFIKHYDEYSISIQNILKDDYNNIKKLRDDVVAQQEEIKSIYSNAHNYNRELSTVESKIVENIYQEMHKEQKESLGLKNHEFKKNAEFSDKAIKLMSGVD</sequence>